<name>A0A1Q8C2G0_9PSEU</name>
<dbReference type="Proteomes" id="UP000185596">
    <property type="component" value="Unassembled WGS sequence"/>
</dbReference>
<accession>A0A1Q8C2G0</accession>
<evidence type="ECO:0000313" key="2">
    <source>
        <dbReference type="Proteomes" id="UP000185596"/>
    </source>
</evidence>
<dbReference type="AlphaFoldDB" id="A0A1Q8C2G0"/>
<comment type="caution">
    <text evidence="1">The sequence shown here is derived from an EMBL/GenBank/DDBJ whole genome shotgun (WGS) entry which is preliminary data.</text>
</comment>
<sequence length="105" mass="11735">MSFGVDDEIEPRFLVPGVHIRRHTEPDGRGGLTVPVPCCGRRAHLADIGTHHQALIGCPFCRLLYDTTIIDELDGGHAAVLQVRDEQIALARRHPRRPRQTRDNA</sequence>
<dbReference type="EMBL" id="MSIE01000095">
    <property type="protein sequence ID" value="OLF08555.1"/>
    <property type="molecule type" value="Genomic_DNA"/>
</dbReference>
<proteinExistence type="predicted"/>
<reference evidence="1 2" key="1">
    <citation type="submission" date="2016-12" db="EMBL/GenBank/DDBJ databases">
        <title>The draft genome sequence of Actinophytocola sp. 11-183.</title>
        <authorList>
            <person name="Wang W."/>
            <person name="Yuan L."/>
        </authorList>
    </citation>
    <scope>NUCLEOTIDE SEQUENCE [LARGE SCALE GENOMIC DNA]</scope>
    <source>
        <strain evidence="1 2">11-183</strain>
    </source>
</reference>
<gene>
    <name evidence="1" type="ORF">BU204_34245</name>
</gene>
<organism evidence="1 2">
    <name type="scientific">Actinophytocola xanthii</name>
    <dbReference type="NCBI Taxonomy" id="1912961"/>
    <lineage>
        <taxon>Bacteria</taxon>
        <taxon>Bacillati</taxon>
        <taxon>Actinomycetota</taxon>
        <taxon>Actinomycetes</taxon>
        <taxon>Pseudonocardiales</taxon>
        <taxon>Pseudonocardiaceae</taxon>
    </lineage>
</organism>
<keyword evidence="2" id="KW-1185">Reference proteome</keyword>
<evidence type="ECO:0000313" key="1">
    <source>
        <dbReference type="EMBL" id="OLF08555.1"/>
    </source>
</evidence>
<protein>
    <submittedName>
        <fullName evidence="1">Uncharacterized protein</fullName>
    </submittedName>
</protein>
<dbReference type="STRING" id="1912961.BU204_34245"/>